<evidence type="ECO:0000313" key="4">
    <source>
        <dbReference type="Proteomes" id="UP001295423"/>
    </source>
</evidence>
<dbReference type="InterPro" id="IPR039159">
    <property type="entry name" value="SAYSD1"/>
</dbReference>
<accession>A0AAD2GBE3</accession>
<dbReference type="AlphaFoldDB" id="A0AAD2GBE3"/>
<evidence type="ECO:0000256" key="1">
    <source>
        <dbReference type="SAM" id="Phobius"/>
    </source>
</evidence>
<reference evidence="3" key="1">
    <citation type="submission" date="2023-08" db="EMBL/GenBank/DDBJ databases">
        <authorList>
            <person name="Audoor S."/>
            <person name="Bilcke G."/>
        </authorList>
    </citation>
    <scope>NUCLEOTIDE SEQUENCE</scope>
</reference>
<keyword evidence="1" id="KW-0472">Membrane</keyword>
<comment type="caution">
    <text evidence="3">The sequence shown here is derived from an EMBL/GenBank/DDBJ whole genome shotgun (WGS) entry which is preliminary data.</text>
</comment>
<evidence type="ECO:0000313" key="3">
    <source>
        <dbReference type="EMBL" id="CAJ1967442.1"/>
    </source>
</evidence>
<dbReference type="Pfam" id="PF10260">
    <property type="entry name" value="SAYSvFN"/>
    <property type="match status" value="1"/>
</dbReference>
<feature type="transmembrane region" description="Helical" evidence="1">
    <location>
        <begin position="12"/>
        <end position="28"/>
    </location>
</feature>
<keyword evidence="1" id="KW-0812">Transmembrane</keyword>
<sequence length="147" mass="15920">MVRSANEKSSATYVASAVWTLCVGLLIWSDLGVLAFFGSILFLIWVFGLREKFSNEETASAYSVFNLNQQAIAGTLTAGQVDRQLRGGGIANNTNGSIGNNSNIAMAASQNNNSQTAATNNVSQEERLRRRKAAAMAAERRFQQPEQ</sequence>
<dbReference type="PANTHER" id="PTHR13527:SF0">
    <property type="entry name" value="SAYSVFN DOMAIN-CONTAINING PROTEIN 1"/>
    <property type="match status" value="1"/>
</dbReference>
<feature type="transmembrane region" description="Helical" evidence="1">
    <location>
        <begin position="34"/>
        <end position="50"/>
    </location>
</feature>
<keyword evidence="1" id="KW-1133">Transmembrane helix</keyword>
<gene>
    <name evidence="3" type="ORF">CYCCA115_LOCUS22777</name>
</gene>
<name>A0AAD2GBE3_9STRA</name>
<organism evidence="3 4">
    <name type="scientific">Cylindrotheca closterium</name>
    <dbReference type="NCBI Taxonomy" id="2856"/>
    <lineage>
        <taxon>Eukaryota</taxon>
        <taxon>Sar</taxon>
        <taxon>Stramenopiles</taxon>
        <taxon>Ochrophyta</taxon>
        <taxon>Bacillariophyta</taxon>
        <taxon>Bacillariophyceae</taxon>
        <taxon>Bacillariophycidae</taxon>
        <taxon>Bacillariales</taxon>
        <taxon>Bacillariaceae</taxon>
        <taxon>Cylindrotheca</taxon>
    </lineage>
</organism>
<evidence type="ECO:0000259" key="2">
    <source>
        <dbReference type="Pfam" id="PF10260"/>
    </source>
</evidence>
<proteinExistence type="predicted"/>
<protein>
    <recommendedName>
        <fullName evidence="2">SAYSvFN domain-containing protein</fullName>
    </recommendedName>
</protein>
<dbReference type="PANTHER" id="PTHR13527">
    <property type="entry name" value="SAYSVFN DOMAIN-CONTAINING PROTEIN 1"/>
    <property type="match status" value="1"/>
</dbReference>
<dbReference type="InterPro" id="IPR019387">
    <property type="entry name" value="SAYSvFN_dom"/>
</dbReference>
<dbReference type="EMBL" id="CAKOGP040002325">
    <property type="protein sequence ID" value="CAJ1967442.1"/>
    <property type="molecule type" value="Genomic_DNA"/>
</dbReference>
<dbReference type="Proteomes" id="UP001295423">
    <property type="component" value="Unassembled WGS sequence"/>
</dbReference>
<keyword evidence="4" id="KW-1185">Reference proteome</keyword>
<feature type="domain" description="SAYSvFN" evidence="2">
    <location>
        <begin position="17"/>
        <end position="85"/>
    </location>
</feature>